<reference evidence="1" key="1">
    <citation type="submission" date="2019-04" db="EMBL/GenBank/DDBJ databases">
        <authorList>
            <consortium name="Science for Life Laboratories"/>
        </authorList>
    </citation>
    <scope>NUCLEOTIDE SEQUENCE</scope>
    <source>
        <strain evidence="1">MBLW1</strain>
    </source>
</reference>
<dbReference type="EMBL" id="LR593887">
    <property type="protein sequence ID" value="VTS04392.1"/>
    <property type="molecule type" value="Genomic_DNA"/>
</dbReference>
<protein>
    <submittedName>
        <fullName evidence="1">Uncharacterized protein</fullName>
    </submittedName>
</protein>
<keyword evidence="2" id="KW-1185">Reference proteome</keyword>
<organism evidence="1">
    <name type="scientific">Tuwongella immobilis</name>
    <dbReference type="NCBI Taxonomy" id="692036"/>
    <lineage>
        <taxon>Bacteria</taxon>
        <taxon>Pseudomonadati</taxon>
        <taxon>Planctomycetota</taxon>
        <taxon>Planctomycetia</taxon>
        <taxon>Gemmatales</taxon>
        <taxon>Gemmataceae</taxon>
        <taxon>Tuwongella</taxon>
    </lineage>
</organism>
<gene>
    <name evidence="1" type="ORF">GMBLW1_04480</name>
</gene>
<evidence type="ECO:0000313" key="2">
    <source>
        <dbReference type="Proteomes" id="UP000464378"/>
    </source>
</evidence>
<name>A0A6C2YRK8_9BACT</name>
<dbReference type="InParanoid" id="A0A6C2YRK8"/>
<dbReference type="AlphaFoldDB" id="A0A6C2YRK8"/>
<accession>A0A6C2YRK8</accession>
<dbReference type="KEGG" id="tim:GMBLW1_04480"/>
<evidence type="ECO:0000313" key="1">
    <source>
        <dbReference type="EMBL" id="VIP03512.1"/>
    </source>
</evidence>
<dbReference type="EMBL" id="LR586016">
    <property type="protein sequence ID" value="VIP03512.1"/>
    <property type="molecule type" value="Genomic_DNA"/>
</dbReference>
<sequence>MTNLSMEPDWCQRFAWAEVQRRELFSRLELRADCPWELLREWTESLESAVAALTGSEAVECSVESWETTPLNGYRLRLDDAHATILVQLKGVNPDALDSDQLARIVELETRYLHEVHHAC</sequence>
<proteinExistence type="predicted"/>
<dbReference type="RefSeq" id="WP_232056213.1">
    <property type="nucleotide sequence ID" value="NZ_LR593887.1"/>
</dbReference>
<dbReference type="Proteomes" id="UP000464378">
    <property type="component" value="Chromosome"/>
</dbReference>